<dbReference type="EMBL" id="KN847567">
    <property type="protein sequence ID" value="KIW00162.1"/>
    <property type="molecule type" value="Genomic_DNA"/>
</dbReference>
<dbReference type="AlphaFoldDB" id="A0A0D1YH63"/>
<evidence type="ECO:0000313" key="3">
    <source>
        <dbReference type="Proteomes" id="UP000053259"/>
    </source>
</evidence>
<feature type="compositionally biased region" description="Polar residues" evidence="1">
    <location>
        <begin position="404"/>
        <end position="415"/>
    </location>
</feature>
<feature type="region of interest" description="Disordered" evidence="1">
    <location>
        <begin position="370"/>
        <end position="416"/>
    </location>
</feature>
<keyword evidence="3" id="KW-1185">Reference proteome</keyword>
<feature type="region of interest" description="Disordered" evidence="1">
    <location>
        <begin position="277"/>
        <end position="299"/>
    </location>
</feature>
<dbReference type="GeneID" id="27316310"/>
<reference evidence="2 3" key="1">
    <citation type="submission" date="2015-01" db="EMBL/GenBank/DDBJ databases">
        <title>The Genome Sequence of Ochroconis gallopava CBS43764.</title>
        <authorList>
            <consortium name="The Broad Institute Genomics Platform"/>
            <person name="Cuomo C."/>
            <person name="de Hoog S."/>
            <person name="Gorbushina A."/>
            <person name="Stielow B."/>
            <person name="Teixiera M."/>
            <person name="Abouelleil A."/>
            <person name="Chapman S.B."/>
            <person name="Priest M."/>
            <person name="Young S.K."/>
            <person name="Wortman J."/>
            <person name="Nusbaum C."/>
            <person name="Birren B."/>
        </authorList>
    </citation>
    <scope>NUCLEOTIDE SEQUENCE [LARGE SCALE GENOMIC DNA]</scope>
    <source>
        <strain evidence="2 3">CBS 43764</strain>
    </source>
</reference>
<proteinExistence type="predicted"/>
<sequence>MGANEGPAMIDNSEIVRFKWKSASTLERSEGTKPVSSCTFARFAAPSTGARPVSCLRGGVNSAPERDWAKLDGREQHAVESTESIATTGVDWRQETAATARDIGLNSGPWTRMDAHKNDNQQSAFGGRGPMERLRVEPARGDGAANGLFSKRARVHGTAGSRIKSHVGKQLAPCKSHVWMGCVCWQSRSLLGPEAPRTMTIARTVATERGRTQMRGCESGRDAGGRTKQSRHSTRRTCNMCVLDRDKTRPFGHARTALTEATKLAAKTGHCGRWGWRGGRLRDSGTTAEQRASSGRPVVGRCCQSTANPPPPNLGLLVPGRYATTSTTANTSAVAGSTTVVSVRQSSTFFPFASFPLAPRVGLPRFLLPSTTTTASSRTPNRLPLLSPKRDGGSLPQRPCLQHPHTTQRSASGLPSHSRDLYASSAACRHAPPLFSEILKEGLFEPPLIALGPTRVPALTLDWSLVIDNRQSMMQESTAYHTMAVSNRASTRLSTYSLTPTLAPSIAPSHLSTTSETPSEKANPLAQDIRELHQGLARLDQPKLDQQRYAVSETKKDDMNKLALGAKLERALGRRMVSQDASFTKGLRDAGSSSPQKPRYVDVMEYTGRGEGSSKQIAV</sequence>
<evidence type="ECO:0000313" key="2">
    <source>
        <dbReference type="EMBL" id="KIW00162.1"/>
    </source>
</evidence>
<protein>
    <submittedName>
        <fullName evidence="2">Uncharacterized protein</fullName>
    </submittedName>
</protein>
<feature type="compositionally biased region" description="Low complexity" evidence="1">
    <location>
        <begin position="370"/>
        <end position="379"/>
    </location>
</feature>
<accession>A0A0D1YH63</accession>
<feature type="region of interest" description="Disordered" evidence="1">
    <location>
        <begin position="210"/>
        <end position="232"/>
    </location>
</feature>
<organism evidence="2 3">
    <name type="scientific">Verruconis gallopava</name>
    <dbReference type="NCBI Taxonomy" id="253628"/>
    <lineage>
        <taxon>Eukaryota</taxon>
        <taxon>Fungi</taxon>
        <taxon>Dikarya</taxon>
        <taxon>Ascomycota</taxon>
        <taxon>Pezizomycotina</taxon>
        <taxon>Dothideomycetes</taxon>
        <taxon>Pleosporomycetidae</taxon>
        <taxon>Venturiales</taxon>
        <taxon>Sympoventuriaceae</taxon>
        <taxon>Verruconis</taxon>
    </lineage>
</organism>
<dbReference type="Proteomes" id="UP000053259">
    <property type="component" value="Unassembled WGS sequence"/>
</dbReference>
<gene>
    <name evidence="2" type="ORF">PV09_08337</name>
</gene>
<dbReference type="RefSeq" id="XP_016210031.1">
    <property type="nucleotide sequence ID" value="XM_016362214.1"/>
</dbReference>
<dbReference type="InParanoid" id="A0A0D1YH63"/>
<evidence type="ECO:0000256" key="1">
    <source>
        <dbReference type="SAM" id="MobiDB-lite"/>
    </source>
</evidence>
<dbReference type="HOGENOM" id="CLU_441601_0_0_1"/>
<feature type="compositionally biased region" description="Polar residues" evidence="1">
    <location>
        <begin position="284"/>
        <end position="293"/>
    </location>
</feature>
<dbReference type="VEuPathDB" id="FungiDB:PV09_08337"/>
<feature type="region of interest" description="Disordered" evidence="1">
    <location>
        <begin position="104"/>
        <end position="129"/>
    </location>
</feature>
<name>A0A0D1YH63_9PEZI</name>
<dbReference type="OrthoDB" id="5399555at2759"/>